<proteinExistence type="inferred from homology"/>
<evidence type="ECO:0000256" key="1">
    <source>
        <dbReference type="ARBA" id="ARBA00034125"/>
    </source>
</evidence>
<evidence type="ECO:0000256" key="2">
    <source>
        <dbReference type="SAM" id="Phobius"/>
    </source>
</evidence>
<organism evidence="4">
    <name type="scientific">Streptomyces sp. R08</name>
    <dbReference type="NCBI Taxonomy" id="3238624"/>
    <lineage>
        <taxon>Bacteria</taxon>
        <taxon>Bacillati</taxon>
        <taxon>Actinomycetota</taxon>
        <taxon>Actinomycetes</taxon>
        <taxon>Kitasatosporales</taxon>
        <taxon>Streptomycetaceae</taxon>
        <taxon>Streptomyces</taxon>
    </lineage>
</organism>
<feature type="transmembrane region" description="Helical" evidence="2">
    <location>
        <begin position="162"/>
        <end position="179"/>
    </location>
</feature>
<name>A0AB39MDS7_9ACTN</name>
<dbReference type="RefSeq" id="WP_369189162.1">
    <property type="nucleotide sequence ID" value="NZ_CP163431.1"/>
</dbReference>
<reference evidence="4" key="1">
    <citation type="submission" date="2024-07" db="EMBL/GenBank/DDBJ databases">
        <authorList>
            <person name="Yu S.T."/>
        </authorList>
    </citation>
    <scope>NUCLEOTIDE SEQUENCE</scope>
    <source>
        <strain evidence="4">R08</strain>
    </source>
</reference>
<evidence type="ECO:0000313" key="4">
    <source>
        <dbReference type="EMBL" id="XDQ03207.1"/>
    </source>
</evidence>
<evidence type="ECO:0000259" key="3">
    <source>
        <dbReference type="Pfam" id="PF06738"/>
    </source>
</evidence>
<feature type="transmembrane region" description="Helical" evidence="2">
    <location>
        <begin position="188"/>
        <end position="206"/>
    </location>
</feature>
<gene>
    <name evidence="4" type="ORF">AB5J58_24995</name>
</gene>
<feature type="transmembrane region" description="Helical" evidence="2">
    <location>
        <begin position="400"/>
        <end position="420"/>
    </location>
</feature>
<dbReference type="EMBL" id="CP163431">
    <property type="protein sequence ID" value="XDQ03207.1"/>
    <property type="molecule type" value="Genomic_DNA"/>
</dbReference>
<dbReference type="PANTHER" id="PTHR31082:SF4">
    <property type="entry name" value="PHEROMONE-REGULATED MEMBRANE PROTEIN 10"/>
    <property type="match status" value="1"/>
</dbReference>
<keyword evidence="2" id="KW-0472">Membrane</keyword>
<feature type="domain" description="Threonine/serine exporter-like N-terminal" evidence="3">
    <location>
        <begin position="36"/>
        <end position="268"/>
    </location>
</feature>
<dbReference type="AlphaFoldDB" id="A0AB39MDS7"/>
<feature type="transmembrane region" description="Helical" evidence="2">
    <location>
        <begin position="250"/>
        <end position="270"/>
    </location>
</feature>
<feature type="transmembrane region" description="Helical" evidence="2">
    <location>
        <begin position="290"/>
        <end position="308"/>
    </location>
</feature>
<dbReference type="GO" id="GO:0022857">
    <property type="term" value="F:transmembrane transporter activity"/>
    <property type="evidence" value="ECO:0007669"/>
    <property type="project" value="InterPro"/>
</dbReference>
<dbReference type="PANTHER" id="PTHR31082">
    <property type="entry name" value="PHEROMONE-REGULATED MEMBRANE PROTEIN 10"/>
    <property type="match status" value="1"/>
</dbReference>
<sequence length="429" mass="45364">MTVVSVAAGHAREAVVEHQRTDAALDELTLFLARLTGLLLRSSGEGAELIEGSVRSAARSLGGEASLLLVPDAAALTVTAGGGTRTVTVRGFPEVFRLDQVIALKPLLTDVREGRLGVLEADRRLTRIENAPAPYPWPLKLLGIVLFSLGFAPLMQPTWYEVGSTAVLASIAAVLAIAADRLPRLEKVLPLVVSTVVSVVALEVFAREPSHGGPVLLMLPALFFFVPGDYLSAATAELAAGLITTGAIRLVYAVFLLVQLYLGVMLGVFATGTSTHALWDIAADSDMARWALFLGWIVFTFGTVLAFAIPRRLFWPLLLLVYVTVGVQSLFTKLVGEVGGTFVAAAVLAAAATLLARAEHRPPRLVLLLPGFFTLTVGSLGMRGLTTLAGGHAIEGFRDLLKLVTIVTAIAVGMVFGAALTERRGRQGT</sequence>
<keyword evidence="2" id="KW-0812">Transmembrane</keyword>
<feature type="transmembrane region" description="Helical" evidence="2">
    <location>
        <begin position="313"/>
        <end position="332"/>
    </location>
</feature>
<dbReference type="Pfam" id="PF06738">
    <property type="entry name" value="ThrE"/>
    <property type="match status" value="1"/>
</dbReference>
<keyword evidence="2" id="KW-1133">Transmembrane helix</keyword>
<comment type="similarity">
    <text evidence="1">Belongs to the ThrE exporter (TC 2.A.79) family.</text>
</comment>
<feature type="transmembrane region" description="Helical" evidence="2">
    <location>
        <begin position="338"/>
        <end position="358"/>
    </location>
</feature>
<accession>A0AB39MDS7</accession>
<dbReference type="InterPro" id="IPR051361">
    <property type="entry name" value="ThrE/Ser_Exporter"/>
</dbReference>
<feature type="transmembrane region" description="Helical" evidence="2">
    <location>
        <begin position="365"/>
        <end position="385"/>
    </location>
</feature>
<dbReference type="InterPro" id="IPR010619">
    <property type="entry name" value="ThrE-like_N"/>
</dbReference>
<protein>
    <submittedName>
        <fullName evidence="4">Threonine/serine exporter family protein</fullName>
    </submittedName>
</protein>
<feature type="transmembrane region" description="Helical" evidence="2">
    <location>
        <begin position="218"/>
        <end position="243"/>
    </location>
</feature>